<accession>A0ABQ8KP94</accession>
<sequence>MSRQDRRPQVPMPTTSSRTTPDIWTPTESAFPFLPEAGSVAPLVVDWGILSTLVNRPYDCFSLVAKLPHNQVTLKCKTGDFRAISHFLETYRELAVRQSLLEDQIRVFTEYRDDALEKCRNALEYLDVCSLVVSKLREARQAAVGTKYPEGATFPTSLVKRPLDTLSLDVLRTITMTMACFLCTTDDVLHISHDLVDCDKYVCPSCATPHPGHIYSACPARSRRHADPEYKDLLGVVRALSPSSDHLALLSSVAEICDAVAAATTFRPEGRTGNPIFVDETPIPSWPEYHVVRGGRIDGVYKDPKEARHMVVSRPAGRIYSVPNYQTALDQLDGVTRFRNCVLEGARSPHLALPELMTEARTFVESYYRGVKRAFKFYEDVRGTRVLLLPTAHSPGSPPSTPVVRRRASPTGPRSLPPSQRASPEQRRARREAIADALSSSPTALTPSQVSPTTALASPGPLNRALIEAMERSVSGTPAPPYSTLPSTPCTSILAAFPRAQQAQDAFRFGTIDLDNNVGETDGYNEPDPEA</sequence>
<dbReference type="GeneID" id="72002228"/>
<dbReference type="EMBL" id="JADCUA010000005">
    <property type="protein sequence ID" value="KAH9840240.1"/>
    <property type="molecule type" value="Genomic_DNA"/>
</dbReference>
<evidence type="ECO:0000313" key="2">
    <source>
        <dbReference type="EMBL" id="KAH9840240.1"/>
    </source>
</evidence>
<feature type="compositionally biased region" description="Polar residues" evidence="1">
    <location>
        <begin position="438"/>
        <end position="456"/>
    </location>
</feature>
<keyword evidence="3" id="KW-1185">Reference proteome</keyword>
<dbReference type="Proteomes" id="UP000814176">
    <property type="component" value="Unassembled WGS sequence"/>
</dbReference>
<protein>
    <submittedName>
        <fullName evidence="2">Uncharacterized protein</fullName>
    </submittedName>
</protein>
<name>A0ABQ8KP94_9APHY</name>
<feature type="region of interest" description="Disordered" evidence="1">
    <location>
        <begin position="389"/>
        <end position="459"/>
    </location>
</feature>
<organism evidence="2 3">
    <name type="scientific">Rhodofomes roseus</name>
    <dbReference type="NCBI Taxonomy" id="34475"/>
    <lineage>
        <taxon>Eukaryota</taxon>
        <taxon>Fungi</taxon>
        <taxon>Dikarya</taxon>
        <taxon>Basidiomycota</taxon>
        <taxon>Agaricomycotina</taxon>
        <taxon>Agaricomycetes</taxon>
        <taxon>Polyporales</taxon>
        <taxon>Rhodofomes</taxon>
    </lineage>
</organism>
<feature type="region of interest" description="Disordered" evidence="1">
    <location>
        <begin position="1"/>
        <end position="22"/>
    </location>
</feature>
<feature type="compositionally biased region" description="Polar residues" evidence="1">
    <location>
        <begin position="12"/>
        <end position="22"/>
    </location>
</feature>
<reference evidence="2 3" key="1">
    <citation type="journal article" date="2021" name="Environ. Microbiol.">
        <title>Gene family expansions and transcriptome signatures uncover fungal adaptations to wood decay.</title>
        <authorList>
            <person name="Hage H."/>
            <person name="Miyauchi S."/>
            <person name="Viragh M."/>
            <person name="Drula E."/>
            <person name="Min B."/>
            <person name="Chaduli D."/>
            <person name="Navarro D."/>
            <person name="Favel A."/>
            <person name="Norest M."/>
            <person name="Lesage-Meessen L."/>
            <person name="Balint B."/>
            <person name="Merenyi Z."/>
            <person name="de Eugenio L."/>
            <person name="Morin E."/>
            <person name="Martinez A.T."/>
            <person name="Baldrian P."/>
            <person name="Stursova M."/>
            <person name="Martinez M.J."/>
            <person name="Novotny C."/>
            <person name="Magnuson J.K."/>
            <person name="Spatafora J.W."/>
            <person name="Maurice S."/>
            <person name="Pangilinan J."/>
            <person name="Andreopoulos W."/>
            <person name="LaButti K."/>
            <person name="Hundley H."/>
            <person name="Na H."/>
            <person name="Kuo A."/>
            <person name="Barry K."/>
            <person name="Lipzen A."/>
            <person name="Henrissat B."/>
            <person name="Riley R."/>
            <person name="Ahrendt S."/>
            <person name="Nagy L.G."/>
            <person name="Grigoriev I.V."/>
            <person name="Martin F."/>
            <person name="Rosso M.N."/>
        </authorList>
    </citation>
    <scope>NUCLEOTIDE SEQUENCE [LARGE SCALE GENOMIC DNA]</scope>
    <source>
        <strain evidence="2 3">CIRM-BRFM 1785</strain>
    </source>
</reference>
<dbReference type="RefSeq" id="XP_047781890.1">
    <property type="nucleotide sequence ID" value="XM_047921496.1"/>
</dbReference>
<gene>
    <name evidence="2" type="ORF">C8Q71DRAFT_721950</name>
</gene>
<comment type="caution">
    <text evidence="2">The sequence shown here is derived from an EMBL/GenBank/DDBJ whole genome shotgun (WGS) entry which is preliminary data.</text>
</comment>
<evidence type="ECO:0000313" key="3">
    <source>
        <dbReference type="Proteomes" id="UP000814176"/>
    </source>
</evidence>
<feature type="compositionally biased region" description="Basic and acidic residues" evidence="1">
    <location>
        <begin position="424"/>
        <end position="434"/>
    </location>
</feature>
<proteinExistence type="predicted"/>
<evidence type="ECO:0000256" key="1">
    <source>
        <dbReference type="SAM" id="MobiDB-lite"/>
    </source>
</evidence>